<dbReference type="Proteomes" id="UP000192505">
    <property type="component" value="Unassembled WGS sequence"/>
</dbReference>
<dbReference type="PROSITE" id="PS50109">
    <property type="entry name" value="HIS_KIN"/>
    <property type="match status" value="1"/>
</dbReference>
<dbReference type="InterPro" id="IPR005467">
    <property type="entry name" value="His_kinase_dom"/>
</dbReference>
<evidence type="ECO:0000256" key="9">
    <source>
        <dbReference type="ARBA" id="ARBA00022679"/>
    </source>
</evidence>
<dbReference type="InterPro" id="IPR000014">
    <property type="entry name" value="PAS"/>
</dbReference>
<evidence type="ECO:0000256" key="12">
    <source>
        <dbReference type="ARBA" id="ARBA00022777"/>
    </source>
</evidence>
<keyword evidence="8" id="KW-0592">Phosphate transport</keyword>
<dbReference type="SMART" id="SM00388">
    <property type="entry name" value="HisKA"/>
    <property type="match status" value="1"/>
</dbReference>
<dbReference type="Pfam" id="PF13188">
    <property type="entry name" value="PAS_8"/>
    <property type="match status" value="1"/>
</dbReference>
<dbReference type="InterPro" id="IPR004358">
    <property type="entry name" value="Sig_transdc_His_kin-like_C"/>
</dbReference>
<evidence type="ECO:0000256" key="16">
    <source>
        <dbReference type="ARBA" id="ARBA00023136"/>
    </source>
</evidence>
<dbReference type="GO" id="GO:0016036">
    <property type="term" value="P:cellular response to phosphate starvation"/>
    <property type="evidence" value="ECO:0007669"/>
    <property type="project" value="TreeGrafter"/>
</dbReference>
<comment type="catalytic activity">
    <reaction evidence="1">
        <text>ATP + protein L-histidine = ADP + protein N-phospho-L-histidine.</text>
        <dbReference type="EC" id="2.7.13.3"/>
    </reaction>
</comment>
<evidence type="ECO:0000256" key="17">
    <source>
        <dbReference type="ARBA" id="ARBA00025207"/>
    </source>
</evidence>
<dbReference type="InterPro" id="IPR003594">
    <property type="entry name" value="HATPase_dom"/>
</dbReference>
<keyword evidence="11" id="KW-0547">Nucleotide-binding</keyword>
<evidence type="ECO:0000256" key="15">
    <source>
        <dbReference type="ARBA" id="ARBA00023012"/>
    </source>
</evidence>
<evidence type="ECO:0000256" key="10">
    <source>
        <dbReference type="ARBA" id="ARBA00022692"/>
    </source>
</evidence>
<dbReference type="Pfam" id="PF00512">
    <property type="entry name" value="HisKA"/>
    <property type="match status" value="1"/>
</dbReference>
<keyword evidence="7" id="KW-0597">Phosphoprotein</keyword>
<proteinExistence type="predicted"/>
<reference evidence="19 20" key="1">
    <citation type="submission" date="2017-01" db="EMBL/GenBank/DDBJ databases">
        <title>Novel large sulfur bacteria in the metagenomes of groundwater-fed chemosynthetic microbial mats in the Lake Huron basin.</title>
        <authorList>
            <person name="Sharrar A.M."/>
            <person name="Flood B.E."/>
            <person name="Bailey J.V."/>
            <person name="Jones D.S."/>
            <person name="Biddanda B."/>
            <person name="Ruberg S.A."/>
            <person name="Marcus D.N."/>
            <person name="Dick G.J."/>
        </authorList>
    </citation>
    <scope>NUCLEOTIDE SEQUENCE [LARGE SCALE GENOMIC DNA]</scope>
    <source>
        <strain evidence="19">A7</strain>
    </source>
</reference>
<sequence length="445" mass="49465">MFFRVLAFFGFQLLGAGLGFWLGLPGQSRWMDALWGALLGSSLWFILDALRAARVLAWLTPERAPELPLRSGVWGEVLERAQRLLRDKDRTIQDSDNRLQDFLSALQASPNGVILLDDTCRIEWCNQTAASHFGLDARRDLQQIIVNLVRDPGFASYLSIRSFDRELIMPGRDSTPTRPIRLSVQLYPYGGGRMLLLSRDVTAVEQAEAMRRDFVANVSHEIRTPLTVLAGFVETLQTLELEPEERESYLALMAQQAQRMQSLVNDLLMLSRLEGSPTPGVDTWSSVPTLMRQLSQDASALTHVISASTEPLHVLNFECQFQGEIAGVAAELHSAMGNLVSNAIRYTPPGGQIGVRFVRLPEGQAVFEVVDSGPGIAPEHIPRLTERFYRIDRSRSRETGGTGLGLAIVKHVAQRHGAHLAVESQMGRGSKFRITFPAVRLRDAD</sequence>
<dbReference type="Pfam" id="PF02518">
    <property type="entry name" value="HATPase_c"/>
    <property type="match status" value="1"/>
</dbReference>
<evidence type="ECO:0000256" key="3">
    <source>
        <dbReference type="ARBA" id="ARBA00012438"/>
    </source>
</evidence>
<evidence type="ECO:0000259" key="18">
    <source>
        <dbReference type="PROSITE" id="PS50109"/>
    </source>
</evidence>
<keyword evidence="10" id="KW-0812">Transmembrane</keyword>
<dbReference type="GO" id="GO:0005886">
    <property type="term" value="C:plasma membrane"/>
    <property type="evidence" value="ECO:0007669"/>
    <property type="project" value="UniProtKB-SubCell"/>
</dbReference>
<dbReference type="PANTHER" id="PTHR45453:SF1">
    <property type="entry name" value="PHOSPHATE REGULON SENSOR PROTEIN PHOR"/>
    <property type="match status" value="1"/>
</dbReference>
<dbReference type="NCBIfam" id="TIGR02966">
    <property type="entry name" value="phoR_proteo"/>
    <property type="match status" value="1"/>
</dbReference>
<dbReference type="SUPFAM" id="SSF55874">
    <property type="entry name" value="ATPase domain of HSP90 chaperone/DNA topoisomerase II/histidine kinase"/>
    <property type="match status" value="1"/>
</dbReference>
<dbReference type="SMART" id="SM00091">
    <property type="entry name" value="PAS"/>
    <property type="match status" value="1"/>
</dbReference>
<evidence type="ECO:0000256" key="6">
    <source>
        <dbReference type="ARBA" id="ARBA00022475"/>
    </source>
</evidence>
<evidence type="ECO:0000256" key="14">
    <source>
        <dbReference type="ARBA" id="ARBA00022989"/>
    </source>
</evidence>
<dbReference type="Gene3D" id="3.30.450.20">
    <property type="entry name" value="PAS domain"/>
    <property type="match status" value="1"/>
</dbReference>
<evidence type="ECO:0000313" key="20">
    <source>
        <dbReference type="Proteomes" id="UP000192505"/>
    </source>
</evidence>
<gene>
    <name evidence="19" type="ORF">BWK72_04940</name>
</gene>
<keyword evidence="14" id="KW-1133">Transmembrane helix</keyword>
<dbReference type="CDD" id="cd00082">
    <property type="entry name" value="HisKA"/>
    <property type="match status" value="1"/>
</dbReference>
<dbReference type="Gene3D" id="3.30.565.10">
    <property type="entry name" value="Histidine kinase-like ATPase, C-terminal domain"/>
    <property type="match status" value="1"/>
</dbReference>
<dbReference type="InterPro" id="IPR003661">
    <property type="entry name" value="HisK_dim/P_dom"/>
</dbReference>
<evidence type="ECO:0000256" key="13">
    <source>
        <dbReference type="ARBA" id="ARBA00022840"/>
    </source>
</evidence>
<evidence type="ECO:0000256" key="8">
    <source>
        <dbReference type="ARBA" id="ARBA00022592"/>
    </source>
</evidence>
<keyword evidence="6" id="KW-1003">Cell membrane</keyword>
<dbReference type="SUPFAM" id="SSF47384">
    <property type="entry name" value="Homodimeric domain of signal transducing histidine kinase"/>
    <property type="match status" value="1"/>
</dbReference>
<accession>A0A1W9KXB4</accession>
<keyword evidence="12 19" id="KW-0418">Kinase</keyword>
<dbReference type="PRINTS" id="PR00344">
    <property type="entry name" value="BCTRLSENSOR"/>
</dbReference>
<dbReference type="FunFam" id="1.10.287.130:FF:000001">
    <property type="entry name" value="Two-component sensor histidine kinase"/>
    <property type="match status" value="1"/>
</dbReference>
<comment type="function">
    <text evidence="17">Member of the two-component regulatory system PhoR/PhoB involved in the phosphate regulon genes expression. PhoR may function as a membrane-associated protein kinase that phosphorylates PhoB in response to environmental signals.</text>
</comment>
<evidence type="ECO:0000313" key="19">
    <source>
        <dbReference type="EMBL" id="OQW89289.1"/>
    </source>
</evidence>
<dbReference type="InterPro" id="IPR035965">
    <property type="entry name" value="PAS-like_dom_sf"/>
</dbReference>
<evidence type="ECO:0000256" key="5">
    <source>
        <dbReference type="ARBA" id="ARBA00022448"/>
    </source>
</evidence>
<dbReference type="InterPro" id="IPR036890">
    <property type="entry name" value="HATPase_C_sf"/>
</dbReference>
<dbReference type="GO" id="GO:0000155">
    <property type="term" value="F:phosphorelay sensor kinase activity"/>
    <property type="evidence" value="ECO:0007669"/>
    <property type="project" value="InterPro"/>
</dbReference>
<dbReference type="SMART" id="SM00387">
    <property type="entry name" value="HATPase_c"/>
    <property type="match status" value="1"/>
</dbReference>
<dbReference type="EMBL" id="MTEI01000002">
    <property type="protein sequence ID" value="OQW89289.1"/>
    <property type="molecule type" value="Genomic_DNA"/>
</dbReference>
<dbReference type="AlphaFoldDB" id="A0A1W9KXB4"/>
<comment type="subcellular location">
    <subcellularLocation>
        <location evidence="2">Cell inner membrane</location>
        <topology evidence="2">Multi-pass membrane protein</topology>
    </subcellularLocation>
</comment>
<dbReference type="PANTHER" id="PTHR45453">
    <property type="entry name" value="PHOSPHATE REGULON SENSOR PROTEIN PHOR"/>
    <property type="match status" value="1"/>
</dbReference>
<evidence type="ECO:0000256" key="2">
    <source>
        <dbReference type="ARBA" id="ARBA00004429"/>
    </source>
</evidence>
<name>A0A1W9KXB4_9BURK</name>
<evidence type="ECO:0000256" key="11">
    <source>
        <dbReference type="ARBA" id="ARBA00022741"/>
    </source>
</evidence>
<keyword evidence="9" id="KW-0808">Transferase</keyword>
<dbReference type="InterPro" id="IPR050351">
    <property type="entry name" value="BphY/WalK/GraS-like"/>
</dbReference>
<feature type="domain" description="Histidine kinase" evidence="18">
    <location>
        <begin position="217"/>
        <end position="440"/>
    </location>
</feature>
<organism evidence="19 20">
    <name type="scientific">Rhodoferax ferrireducens</name>
    <dbReference type="NCBI Taxonomy" id="192843"/>
    <lineage>
        <taxon>Bacteria</taxon>
        <taxon>Pseudomonadati</taxon>
        <taxon>Pseudomonadota</taxon>
        <taxon>Betaproteobacteria</taxon>
        <taxon>Burkholderiales</taxon>
        <taxon>Comamonadaceae</taxon>
        <taxon>Rhodoferax</taxon>
    </lineage>
</organism>
<evidence type="ECO:0000256" key="7">
    <source>
        <dbReference type="ARBA" id="ARBA00022553"/>
    </source>
</evidence>
<dbReference type="EC" id="2.7.13.3" evidence="3"/>
<dbReference type="GO" id="GO:0006817">
    <property type="term" value="P:phosphate ion transport"/>
    <property type="evidence" value="ECO:0007669"/>
    <property type="project" value="UniProtKB-KW"/>
</dbReference>
<keyword evidence="15" id="KW-0902">Two-component regulatory system</keyword>
<dbReference type="InterPro" id="IPR014310">
    <property type="entry name" value="Sig_transdc_His_kinase_PhoR"/>
</dbReference>
<keyword evidence="13" id="KW-0067">ATP-binding</keyword>
<keyword evidence="16" id="KW-0472">Membrane</keyword>
<evidence type="ECO:0000256" key="1">
    <source>
        <dbReference type="ARBA" id="ARBA00000085"/>
    </source>
</evidence>
<dbReference type="GO" id="GO:0004721">
    <property type="term" value="F:phosphoprotein phosphatase activity"/>
    <property type="evidence" value="ECO:0007669"/>
    <property type="project" value="TreeGrafter"/>
</dbReference>
<dbReference type="InterPro" id="IPR036097">
    <property type="entry name" value="HisK_dim/P_sf"/>
</dbReference>
<comment type="caution">
    <text evidence="19">The sequence shown here is derived from an EMBL/GenBank/DDBJ whole genome shotgun (WGS) entry which is preliminary data.</text>
</comment>
<dbReference type="GO" id="GO:0005524">
    <property type="term" value="F:ATP binding"/>
    <property type="evidence" value="ECO:0007669"/>
    <property type="project" value="UniProtKB-KW"/>
</dbReference>
<dbReference type="FunFam" id="3.30.565.10:FF:000006">
    <property type="entry name" value="Sensor histidine kinase WalK"/>
    <property type="match status" value="1"/>
</dbReference>
<evidence type="ECO:0000256" key="4">
    <source>
        <dbReference type="ARBA" id="ARBA00019665"/>
    </source>
</evidence>
<keyword evidence="5" id="KW-0813">Transport</keyword>
<dbReference type="Gene3D" id="1.10.287.130">
    <property type="match status" value="1"/>
</dbReference>
<protein>
    <recommendedName>
        <fullName evidence="4">Phosphate regulon sensor protein PhoR</fullName>
        <ecNumber evidence="3">2.7.13.3</ecNumber>
    </recommendedName>
</protein>
<dbReference type="SUPFAM" id="SSF55785">
    <property type="entry name" value="PYP-like sensor domain (PAS domain)"/>
    <property type="match status" value="1"/>
</dbReference>